<dbReference type="GeneID" id="18761103"/>
<dbReference type="InterPro" id="IPR027417">
    <property type="entry name" value="P-loop_NTPase"/>
</dbReference>
<reference evidence="6 7" key="1">
    <citation type="journal article" date="2012" name="BMC Genomics">
        <title>Sequencing the genome of Marssonina brunnea reveals fungus-poplar co-evolution.</title>
        <authorList>
            <person name="Zhu S."/>
            <person name="Cao Y.-Z."/>
            <person name="Jiang C."/>
            <person name="Tan B.-Y."/>
            <person name="Wang Z."/>
            <person name="Feng S."/>
            <person name="Zhang L."/>
            <person name="Su X.-H."/>
            <person name="Brejova B."/>
            <person name="Vinar T."/>
            <person name="Xu M."/>
            <person name="Wang M.-X."/>
            <person name="Zhang S.-G."/>
            <person name="Huang M.-R."/>
            <person name="Wu R."/>
            <person name="Zhou Y."/>
        </authorList>
    </citation>
    <scope>NUCLEOTIDE SEQUENCE [LARGE SCALE GENOMIC DNA]</scope>
    <source>
        <strain evidence="6 7">MB_m1</strain>
    </source>
</reference>
<dbReference type="InterPro" id="IPR030381">
    <property type="entry name" value="G_DYNAMIN_dom"/>
</dbReference>
<evidence type="ECO:0000259" key="4">
    <source>
        <dbReference type="PROSITE" id="PS51388"/>
    </source>
</evidence>
<dbReference type="GO" id="GO:0003924">
    <property type="term" value="F:GTPase activity"/>
    <property type="evidence" value="ECO:0007669"/>
    <property type="project" value="InterPro"/>
</dbReference>
<dbReference type="HOGENOM" id="CLU_008964_4_0_1"/>
<dbReference type="GO" id="GO:0005737">
    <property type="term" value="C:cytoplasm"/>
    <property type="evidence" value="ECO:0007669"/>
    <property type="project" value="TreeGrafter"/>
</dbReference>
<evidence type="ECO:0000256" key="1">
    <source>
        <dbReference type="ARBA" id="ARBA00022741"/>
    </source>
</evidence>
<evidence type="ECO:0000259" key="5">
    <source>
        <dbReference type="PROSITE" id="PS51718"/>
    </source>
</evidence>
<keyword evidence="1" id="KW-0547">Nucleotide-binding</keyword>
<dbReference type="OMA" id="IMCSMPM"/>
<protein>
    <submittedName>
        <fullName evidence="6">Dynamin family protein</fullName>
    </submittedName>
</protein>
<feature type="region of interest" description="Disordered" evidence="3">
    <location>
        <begin position="970"/>
        <end position="989"/>
    </location>
</feature>
<dbReference type="GO" id="GO:0005874">
    <property type="term" value="C:microtubule"/>
    <property type="evidence" value="ECO:0007669"/>
    <property type="project" value="TreeGrafter"/>
</dbReference>
<dbReference type="KEGG" id="mbe:MBM_05168"/>
<dbReference type="STRING" id="1072389.K1XVJ7"/>
<dbReference type="GO" id="GO:0005525">
    <property type="term" value="F:GTP binding"/>
    <property type="evidence" value="ECO:0007669"/>
    <property type="project" value="InterPro"/>
</dbReference>
<dbReference type="PROSITE" id="PS51718">
    <property type="entry name" value="G_DYNAMIN_2"/>
    <property type="match status" value="1"/>
</dbReference>
<feature type="compositionally biased region" description="Polar residues" evidence="3">
    <location>
        <begin position="16"/>
        <end position="34"/>
    </location>
</feature>
<feature type="compositionally biased region" description="Low complexity" evidence="3">
    <location>
        <begin position="92"/>
        <end position="105"/>
    </location>
</feature>
<dbReference type="eggNOG" id="KOG0446">
    <property type="taxonomic scope" value="Eukaryota"/>
</dbReference>
<dbReference type="Pfam" id="PF00350">
    <property type="entry name" value="Dynamin_N"/>
    <property type="match status" value="1"/>
</dbReference>
<dbReference type="PRINTS" id="PR00195">
    <property type="entry name" value="DYNAMIN"/>
</dbReference>
<feature type="compositionally biased region" description="Acidic residues" evidence="3">
    <location>
        <begin position="573"/>
        <end position="582"/>
    </location>
</feature>
<feature type="domain" description="GED" evidence="4">
    <location>
        <begin position="840"/>
        <end position="936"/>
    </location>
</feature>
<dbReference type="InParanoid" id="K1XVJ7"/>
<dbReference type="GO" id="GO:0008017">
    <property type="term" value="F:microtubule binding"/>
    <property type="evidence" value="ECO:0007669"/>
    <property type="project" value="TreeGrafter"/>
</dbReference>
<dbReference type="InterPro" id="IPR000375">
    <property type="entry name" value="Dynamin_stalk"/>
</dbReference>
<dbReference type="InterPro" id="IPR020850">
    <property type="entry name" value="GED_dom"/>
</dbReference>
<name>K1XVJ7_MARBU</name>
<feature type="compositionally biased region" description="Polar residues" evidence="3">
    <location>
        <begin position="55"/>
        <end position="66"/>
    </location>
</feature>
<dbReference type="PROSITE" id="PS51388">
    <property type="entry name" value="GED"/>
    <property type="match status" value="1"/>
</dbReference>
<dbReference type="Proteomes" id="UP000006753">
    <property type="component" value="Unassembled WGS sequence"/>
</dbReference>
<proteinExistence type="predicted"/>
<feature type="domain" description="Dynamin-type G" evidence="5">
    <location>
        <begin position="152"/>
        <end position="481"/>
    </location>
</feature>
<dbReference type="InterPro" id="IPR022812">
    <property type="entry name" value="Dynamin"/>
</dbReference>
<dbReference type="Gene3D" id="3.40.50.300">
    <property type="entry name" value="P-loop containing nucleotide triphosphate hydrolases"/>
    <property type="match status" value="1"/>
</dbReference>
<dbReference type="AlphaFoldDB" id="K1XVJ7"/>
<evidence type="ECO:0000256" key="3">
    <source>
        <dbReference type="SAM" id="MobiDB-lite"/>
    </source>
</evidence>
<dbReference type="EMBL" id="JH921438">
    <property type="protein sequence ID" value="EKD16699.1"/>
    <property type="molecule type" value="Genomic_DNA"/>
</dbReference>
<accession>K1XVJ7</accession>
<dbReference type="GO" id="GO:0031623">
    <property type="term" value="P:receptor internalization"/>
    <property type="evidence" value="ECO:0007669"/>
    <property type="project" value="TreeGrafter"/>
</dbReference>
<dbReference type="SUPFAM" id="SSF52540">
    <property type="entry name" value="P-loop containing nucleoside triphosphate hydrolases"/>
    <property type="match status" value="1"/>
</dbReference>
<dbReference type="PANTHER" id="PTHR11566">
    <property type="entry name" value="DYNAMIN"/>
    <property type="match status" value="1"/>
</dbReference>
<dbReference type="PANTHER" id="PTHR11566:SF131">
    <property type="entry name" value="GTPASE, PUTATIVE (AFU_ORTHOLOGUE AFUA_6G07630)-RELATED"/>
    <property type="match status" value="1"/>
</dbReference>
<feature type="region of interest" description="Disordered" evidence="3">
    <location>
        <begin position="1"/>
        <end position="119"/>
    </location>
</feature>
<evidence type="ECO:0000313" key="6">
    <source>
        <dbReference type="EMBL" id="EKD16699.1"/>
    </source>
</evidence>
<dbReference type="OrthoDB" id="5061070at2759"/>
<dbReference type="Gene3D" id="1.20.120.1240">
    <property type="entry name" value="Dynamin, middle domain"/>
    <property type="match status" value="1"/>
</dbReference>
<dbReference type="InterPro" id="IPR045063">
    <property type="entry name" value="Dynamin_N"/>
</dbReference>
<keyword evidence="7" id="KW-1185">Reference proteome</keyword>
<dbReference type="CDD" id="cd08771">
    <property type="entry name" value="DLP_1"/>
    <property type="match status" value="1"/>
</dbReference>
<evidence type="ECO:0000256" key="2">
    <source>
        <dbReference type="ARBA" id="ARBA00023134"/>
    </source>
</evidence>
<dbReference type="Pfam" id="PF01031">
    <property type="entry name" value="Dynamin_M"/>
    <property type="match status" value="1"/>
</dbReference>
<sequence>MAPASGRNKSRIKSEYPTSSGLKTPTNQSKSRTLSPLLRDEIDLTTSSDELEDVPSTSSFQTSQAEQIDYDDASNTIKVQEFRPRSAAVPNPTSRASSTPTPASRVPSRPIRQQAAAKSPPIMSGLEVIGKNVKTLVDTIEDLKRIGLKSIDAKLPELILVGDQSAGKSSLMGAIAEINLPKGQSMCTKCPTNIKTTCAEDWSCRVSLHNSYDHVPHKYTAKNDQFPDWVENEQLVIEPFAELDKNEKSKLEEVLRCAQVAILNPSKAPAVFLPGIFDPANRDSDEDEAMFSPNVISVEISGPGLPELSFYDLPGLFNAANARKQRGLVEVFDNMTEKYIKHENGLIICTMSMHIDPGNSKTKGFIERYADTDERCIGVLTMPDRMQDGKAHSDYTSIFEKSKYVLSPHGYFVTKQPGPDFEASGDKYHSTAREEEDRYFETAPLWKSGGEWHRYRNRCGTKTIQEYLSKAFAQQILKSLPNITDNIRQQTSDVDRDLSQLPDVANHQAQSIVRQSLSDFSYQVRQLLEPNSVYRKNAFQKEWKKLCGQFVKAIEFMCPRCCIKADEPEVINLDDTDDEEDLVQQHPKRPLGLERAESPLSKNPRNGNATAQLRTTEPSTPVRGVKKELRSGRKIAKLPTLHPSIQKLPDDAYGPFKQRYLAFGYGFMSIMDIRQAIEDNAMAGRPGNVNDVVMEDYVLKAINMWKRPVDTFIDGTFKQLRDEIIGVLARVLIRYKDMSLHRESKAIVEKFLDAKEKEQRARSQNFFEVEKSSLFTVCDAEFERHKAVALDLLSAARKKHRVQNYVDSHTGITINGRVRDETRLRADAEANIGPDAYGKELNTAAYIRGYYDIARIRFTDYLCVDMNVTYFHKIKDEIPSLLEECLQINGANSDRRCQELLEESDQIAAQRSALVKRKEQLSTFSKILDKLQVEINNKSGPSEDRMRELDAQIARHATAFASASSFALDGQQTIPSNDDNDEATAESSTIARSPLKQAAADKLSHIQTQVVTKIYTHDLMYTTHIHPPLSLPPFSEVSQIWTRTAKSQIAHSLLVLMKRKRTVPLSTDFPFLFFSWGIGTGFPPFRFNFLL</sequence>
<keyword evidence="2" id="KW-0342">GTP-binding</keyword>
<evidence type="ECO:0000313" key="7">
    <source>
        <dbReference type="Proteomes" id="UP000006753"/>
    </source>
</evidence>
<dbReference type="SMART" id="SM00053">
    <property type="entry name" value="DYNc"/>
    <property type="match status" value="1"/>
</dbReference>
<gene>
    <name evidence="6" type="ORF">MBM_05168</name>
</gene>
<feature type="region of interest" description="Disordered" evidence="3">
    <location>
        <begin position="573"/>
        <end position="623"/>
    </location>
</feature>
<dbReference type="GO" id="GO:0005886">
    <property type="term" value="C:plasma membrane"/>
    <property type="evidence" value="ECO:0007669"/>
    <property type="project" value="TreeGrafter"/>
</dbReference>
<dbReference type="InterPro" id="IPR001401">
    <property type="entry name" value="Dynamin_GTPase"/>
</dbReference>
<organism evidence="6 7">
    <name type="scientific">Marssonina brunnea f. sp. multigermtubi (strain MB_m1)</name>
    <name type="common">Marssonina leaf spot fungus</name>
    <dbReference type="NCBI Taxonomy" id="1072389"/>
    <lineage>
        <taxon>Eukaryota</taxon>
        <taxon>Fungi</taxon>
        <taxon>Dikarya</taxon>
        <taxon>Ascomycota</taxon>
        <taxon>Pezizomycotina</taxon>
        <taxon>Leotiomycetes</taxon>
        <taxon>Helotiales</taxon>
        <taxon>Drepanopezizaceae</taxon>
        <taxon>Drepanopeziza</taxon>
    </lineage>
</organism>
<feature type="compositionally biased region" description="Polar residues" evidence="3">
    <location>
        <begin position="600"/>
        <end position="619"/>
    </location>
</feature>